<dbReference type="AlphaFoldDB" id="G8LZP4"/>
<dbReference type="InterPro" id="IPR058240">
    <property type="entry name" value="rSAM_sf"/>
</dbReference>
<evidence type="ECO:0000313" key="1">
    <source>
        <dbReference type="EMBL" id="AEV67945.1"/>
    </source>
</evidence>
<keyword evidence="1" id="KW-0378">Hydrolase</keyword>
<dbReference type="InterPro" id="IPR047771">
    <property type="entry name" value="Radical_SAM_STM4011-like"/>
</dbReference>
<evidence type="ECO:0000313" key="2">
    <source>
        <dbReference type="Proteomes" id="UP000005435"/>
    </source>
</evidence>
<dbReference type="NCBIfam" id="NF038073">
    <property type="entry name" value="rSAM_STM4011"/>
    <property type="match status" value="1"/>
</dbReference>
<dbReference type="STRING" id="720554.Clocl_1288"/>
<dbReference type="Gene3D" id="3.40.50.1000">
    <property type="entry name" value="HAD superfamily/HAD-like"/>
    <property type="match status" value="1"/>
</dbReference>
<reference evidence="2" key="1">
    <citation type="submission" date="2011-12" db="EMBL/GenBank/DDBJ databases">
        <title>Complete sequence of Clostridium clariflavum DSM 19732.</title>
        <authorList>
            <consortium name="US DOE Joint Genome Institute"/>
            <person name="Lucas S."/>
            <person name="Han J."/>
            <person name="Lapidus A."/>
            <person name="Cheng J.-F."/>
            <person name="Goodwin L."/>
            <person name="Pitluck S."/>
            <person name="Peters L."/>
            <person name="Teshima H."/>
            <person name="Detter J.C."/>
            <person name="Han C."/>
            <person name="Tapia R."/>
            <person name="Land M."/>
            <person name="Hauser L."/>
            <person name="Kyrpides N."/>
            <person name="Ivanova N."/>
            <person name="Pagani I."/>
            <person name="Kitzmiller T."/>
            <person name="Lynd L."/>
            <person name="Izquierdo J."/>
            <person name="Woyke T."/>
        </authorList>
    </citation>
    <scope>NUCLEOTIDE SEQUENCE [LARGE SCALE GENOMIC DNA]</scope>
    <source>
        <strain evidence="2">DSM 19732 / NBRC 101661 / EBR45</strain>
    </source>
</reference>
<accession>G8LZP4</accession>
<proteinExistence type="predicted"/>
<name>G8LZP4_ACECE</name>
<dbReference type="EMBL" id="CP003065">
    <property type="protein sequence ID" value="AEV67945.1"/>
    <property type="molecule type" value="Genomic_DNA"/>
</dbReference>
<dbReference type="GO" id="GO:0000287">
    <property type="term" value="F:magnesium ion binding"/>
    <property type="evidence" value="ECO:0007669"/>
    <property type="project" value="TreeGrafter"/>
</dbReference>
<dbReference type="Pfam" id="PF08282">
    <property type="entry name" value="Hydrolase_3"/>
    <property type="match status" value="1"/>
</dbReference>
<dbReference type="SUPFAM" id="SSF102114">
    <property type="entry name" value="Radical SAM enzymes"/>
    <property type="match status" value="1"/>
</dbReference>
<dbReference type="GO" id="GO:0016791">
    <property type="term" value="F:phosphatase activity"/>
    <property type="evidence" value="ECO:0007669"/>
    <property type="project" value="TreeGrafter"/>
</dbReference>
<dbReference type="Gene3D" id="3.90.1070.10">
    <property type="match status" value="1"/>
</dbReference>
<dbReference type="CDD" id="cd01335">
    <property type="entry name" value="Radical_SAM"/>
    <property type="match status" value="1"/>
</dbReference>
<dbReference type="KEGG" id="ccl:Clocl_1288"/>
<dbReference type="HOGENOM" id="CLU_534921_0_0_9"/>
<dbReference type="InterPro" id="IPR013785">
    <property type="entry name" value="Aldolase_TIM"/>
</dbReference>
<organism evidence="1 2">
    <name type="scientific">Acetivibrio clariflavus (strain DSM 19732 / NBRC 101661 / EBR45)</name>
    <name type="common">Clostridium clariflavum</name>
    <dbReference type="NCBI Taxonomy" id="720554"/>
    <lineage>
        <taxon>Bacteria</taxon>
        <taxon>Bacillati</taxon>
        <taxon>Bacillota</taxon>
        <taxon>Clostridia</taxon>
        <taxon>Eubacteriales</taxon>
        <taxon>Oscillospiraceae</taxon>
        <taxon>Acetivibrio</taxon>
    </lineage>
</organism>
<dbReference type="PANTHER" id="PTHR10000">
    <property type="entry name" value="PHOSPHOSERINE PHOSPHATASE"/>
    <property type="match status" value="1"/>
</dbReference>
<protein>
    <submittedName>
        <fullName evidence="1">Putative HAD superfamily hydrolase</fullName>
    </submittedName>
</protein>
<dbReference type="RefSeq" id="WP_014254560.1">
    <property type="nucleotide sequence ID" value="NC_016627.1"/>
</dbReference>
<dbReference type="Proteomes" id="UP000005435">
    <property type="component" value="Chromosome"/>
</dbReference>
<dbReference type="PANTHER" id="PTHR10000:SF8">
    <property type="entry name" value="HAD SUPERFAMILY HYDROLASE-LIKE, TYPE 3"/>
    <property type="match status" value="1"/>
</dbReference>
<dbReference type="Gene3D" id="3.20.20.70">
    <property type="entry name" value="Aldolase class I"/>
    <property type="match status" value="1"/>
</dbReference>
<keyword evidence="2" id="KW-1185">Reference proteome</keyword>
<dbReference type="InterPro" id="IPR036412">
    <property type="entry name" value="HAD-like_sf"/>
</dbReference>
<reference evidence="1 2" key="2">
    <citation type="journal article" date="2012" name="Stand. Genomic Sci.">
        <title>Complete Genome Sequence of Clostridium clariflavum DSM 19732.</title>
        <authorList>
            <person name="Izquierdo J.A."/>
            <person name="Goodwin L."/>
            <person name="Davenport K.W."/>
            <person name="Teshima H."/>
            <person name="Bruce D."/>
            <person name="Detter C."/>
            <person name="Tapia R."/>
            <person name="Han S."/>
            <person name="Land M."/>
            <person name="Hauser L."/>
            <person name="Jeffries C.D."/>
            <person name="Han J."/>
            <person name="Pitluck S."/>
            <person name="Nolan M."/>
            <person name="Chen A."/>
            <person name="Huntemann M."/>
            <person name="Mavromatis K."/>
            <person name="Mikhailova N."/>
            <person name="Liolios K."/>
            <person name="Woyke T."/>
            <person name="Lynd L.R."/>
        </authorList>
    </citation>
    <scope>NUCLEOTIDE SEQUENCE [LARGE SCALE GENOMIC DNA]</scope>
    <source>
        <strain evidence="2">DSM 19732 / NBRC 101661 / EBR45</strain>
    </source>
</reference>
<dbReference type="InterPro" id="IPR023214">
    <property type="entry name" value="HAD_sf"/>
</dbReference>
<dbReference type="SUPFAM" id="SSF56784">
    <property type="entry name" value="HAD-like"/>
    <property type="match status" value="1"/>
</dbReference>
<sequence>MIEKVKNIYYRGLLSSCNYSCSYCCFARKKPGKTELIKDEESLKRFCDFIDNTEFKNKVSIFFTPYGEGLIHDYYVEAVGRLAANPKCKYISCQTNLSFDVFKFLEKLKALKADLSKVKLWASFHPEMVSVDEFVYKVKQLKTCIDLCAGIVAIPGDLGYVFELRRKLPKDVYLWINAKEREETRYTKSEVISLMEVDPLFCNELQRHRVRDSCCSAGVSSVFIRANGDVFPCHLNKNRLLNIYKEQNPVESFKCDRKFCDCYLSYSNRIDLDVGKYFGEYTPIRLPEKKDMEAVFLDVDGTITDESGEICEKAAETIRFLKDKLRIYLATSLPLHIAMKKCNPVKKYISGGVFANGGQIVDFGLNYKEAVAIKKEALEVLSDIPKIGVYKEKDSVYKVIAFKKYITSVIQSNSKLKVTIERDIANITSNEASKLKGILKLCQLNNFDEDKIFVMGNSITDLEMINYFKYSAATVDSKSELLKKQARFILNIEHLPIFIK</sequence>
<gene>
    <name evidence="1" type="ordered locus">Clocl_1288</name>
</gene>
<dbReference type="GO" id="GO:0005829">
    <property type="term" value="C:cytosol"/>
    <property type="evidence" value="ECO:0007669"/>
    <property type="project" value="TreeGrafter"/>
</dbReference>
<dbReference type="eggNOG" id="COG0535">
    <property type="taxonomic scope" value="Bacteria"/>
</dbReference>